<evidence type="ECO:0000313" key="1">
    <source>
        <dbReference type="EMBL" id="PMD45895.1"/>
    </source>
</evidence>
<dbReference type="EMBL" id="KZ613939">
    <property type="protein sequence ID" value="PMD45895.1"/>
    <property type="molecule type" value="Genomic_DNA"/>
</dbReference>
<name>A0A2J6S552_HYAVF</name>
<protein>
    <submittedName>
        <fullName evidence="1">Uncharacterized protein</fullName>
    </submittedName>
</protein>
<reference evidence="1 2" key="1">
    <citation type="submission" date="2016-04" db="EMBL/GenBank/DDBJ databases">
        <title>A degradative enzymes factory behind the ericoid mycorrhizal symbiosis.</title>
        <authorList>
            <consortium name="DOE Joint Genome Institute"/>
            <person name="Martino E."/>
            <person name="Morin E."/>
            <person name="Grelet G."/>
            <person name="Kuo A."/>
            <person name="Kohler A."/>
            <person name="Daghino S."/>
            <person name="Barry K."/>
            <person name="Choi C."/>
            <person name="Cichocki N."/>
            <person name="Clum A."/>
            <person name="Copeland A."/>
            <person name="Hainaut M."/>
            <person name="Haridas S."/>
            <person name="Labutti K."/>
            <person name="Lindquist E."/>
            <person name="Lipzen A."/>
            <person name="Khouja H.-R."/>
            <person name="Murat C."/>
            <person name="Ohm R."/>
            <person name="Olson A."/>
            <person name="Spatafora J."/>
            <person name="Veneault-Fourrey C."/>
            <person name="Henrissat B."/>
            <person name="Grigoriev I."/>
            <person name="Martin F."/>
            <person name="Perotto S."/>
        </authorList>
    </citation>
    <scope>NUCLEOTIDE SEQUENCE [LARGE SCALE GENOMIC DNA]</scope>
    <source>
        <strain evidence="1 2">F</strain>
    </source>
</reference>
<keyword evidence="2" id="KW-1185">Reference proteome</keyword>
<dbReference type="AlphaFoldDB" id="A0A2J6S552"/>
<organism evidence="1 2">
    <name type="scientific">Hyaloscypha variabilis (strain UAMH 11265 / GT02V1 / F)</name>
    <name type="common">Meliniomyces variabilis</name>
    <dbReference type="NCBI Taxonomy" id="1149755"/>
    <lineage>
        <taxon>Eukaryota</taxon>
        <taxon>Fungi</taxon>
        <taxon>Dikarya</taxon>
        <taxon>Ascomycota</taxon>
        <taxon>Pezizomycotina</taxon>
        <taxon>Leotiomycetes</taxon>
        <taxon>Helotiales</taxon>
        <taxon>Hyaloscyphaceae</taxon>
        <taxon>Hyaloscypha</taxon>
        <taxon>Hyaloscypha variabilis</taxon>
    </lineage>
</organism>
<sequence length="324" mass="36310">MTSNFVIFHQAAGATPAGVTQLQPNTTEYTYVASAVSIALSILEHPVSRQCLRQLALDYDNDRGRTRFRNDPVLARNFVDLFLAKIRANFPMIVINDTMINRGLLGYHPRGEWEGTYQSFNPRQQSVNVNGLRVRDMIASSGNATRFTVFQFMIAVMFVHEVGGHLFITFLSNGQRPLTPPSMRAGNHGDNRVGESGRYLEQILFGGTMSFYRDPAQGDSQPGIPYLDDDHGPGTRRISTACISAFTRYQFAFPLNTSGPLQDRRNLQPIGLMSSQPIVDPNERQMMARQITLNIRVPSNAGFRVRTSDLWAVPTNPRIRLRAC</sequence>
<proteinExistence type="predicted"/>
<dbReference type="OrthoDB" id="3599435at2759"/>
<evidence type="ECO:0000313" key="2">
    <source>
        <dbReference type="Proteomes" id="UP000235786"/>
    </source>
</evidence>
<accession>A0A2J6S552</accession>
<dbReference type="Proteomes" id="UP000235786">
    <property type="component" value="Unassembled WGS sequence"/>
</dbReference>
<gene>
    <name evidence="1" type="ORF">L207DRAFT_576777</name>
</gene>